<proteinExistence type="predicted"/>
<reference evidence="1" key="2">
    <citation type="journal article" date="2015" name="Data Brief">
        <title>Shoot transcriptome of the giant reed, Arundo donax.</title>
        <authorList>
            <person name="Barrero R.A."/>
            <person name="Guerrero F.D."/>
            <person name="Moolhuijzen P."/>
            <person name="Goolsby J.A."/>
            <person name="Tidwell J."/>
            <person name="Bellgard S.E."/>
            <person name="Bellgard M.I."/>
        </authorList>
    </citation>
    <scope>NUCLEOTIDE SEQUENCE</scope>
    <source>
        <tissue evidence="1">Shoot tissue taken approximately 20 cm above the soil surface</tissue>
    </source>
</reference>
<evidence type="ECO:0000313" key="1">
    <source>
        <dbReference type="EMBL" id="JAD18441.1"/>
    </source>
</evidence>
<reference evidence="1" key="1">
    <citation type="submission" date="2014-09" db="EMBL/GenBank/DDBJ databases">
        <authorList>
            <person name="Magalhaes I.L.F."/>
            <person name="Oliveira U."/>
            <person name="Santos F.R."/>
            <person name="Vidigal T.H.D.A."/>
            <person name="Brescovit A.D."/>
            <person name="Santos A.J."/>
        </authorList>
    </citation>
    <scope>NUCLEOTIDE SEQUENCE</scope>
    <source>
        <tissue evidence="1">Shoot tissue taken approximately 20 cm above the soil surface</tissue>
    </source>
</reference>
<name>A0A0A8XX42_ARUDO</name>
<organism evidence="1">
    <name type="scientific">Arundo donax</name>
    <name type="common">Giant reed</name>
    <name type="synonym">Donax arundinaceus</name>
    <dbReference type="NCBI Taxonomy" id="35708"/>
    <lineage>
        <taxon>Eukaryota</taxon>
        <taxon>Viridiplantae</taxon>
        <taxon>Streptophyta</taxon>
        <taxon>Embryophyta</taxon>
        <taxon>Tracheophyta</taxon>
        <taxon>Spermatophyta</taxon>
        <taxon>Magnoliopsida</taxon>
        <taxon>Liliopsida</taxon>
        <taxon>Poales</taxon>
        <taxon>Poaceae</taxon>
        <taxon>PACMAD clade</taxon>
        <taxon>Arundinoideae</taxon>
        <taxon>Arundineae</taxon>
        <taxon>Arundo</taxon>
    </lineage>
</organism>
<dbReference type="EMBL" id="GBRH01279454">
    <property type="protein sequence ID" value="JAD18441.1"/>
    <property type="molecule type" value="Transcribed_RNA"/>
</dbReference>
<sequence>MPGERPHDADRR</sequence>
<protein>
    <submittedName>
        <fullName evidence="1">Uncharacterized protein</fullName>
    </submittedName>
</protein>
<accession>A0A0A8XX42</accession>